<dbReference type="InterPro" id="IPR002918">
    <property type="entry name" value="Lipase_EstA/Esterase_EstB"/>
</dbReference>
<dbReference type="Pfam" id="PF01674">
    <property type="entry name" value="Lipase_2"/>
    <property type="match status" value="1"/>
</dbReference>
<proteinExistence type="predicted"/>
<dbReference type="PANTHER" id="PTHR32015:SF1">
    <property type="entry name" value="LIPASE"/>
    <property type="match status" value="1"/>
</dbReference>
<evidence type="ECO:0000256" key="1">
    <source>
        <dbReference type="SAM" id="SignalP"/>
    </source>
</evidence>
<dbReference type="AlphaFoldDB" id="A0A561E0Y4"/>
<sequence>MRPLRRSTITSLAGAATAGAFFVCAAGPAQAAPLPVGTLGDSVAAFALHPDSVAGANDWSCKPTSEHPYPVVLLPGTFENIGFNFAELSPALKNAGYCVFATNYGMSWFSAGRIGGMNSETSSGNQVSAFISQVLASTGASKVDIVGHSQGGSMGINYIKLHGGATKVNTYVGWGQSSNGTTLSGIQTLGQKLSLLGLFNTGATLFGAPSLVDQQVGSAYTNQTTAIPLPSGPKYVTIQTENDEVVTPYATQSLPGAQNIVIQRFCPTDHVGHVGLNWDSPTLQLTLNALAGGPSNFTPQCTGFGPQYL</sequence>
<keyword evidence="1" id="KW-0732">Signal</keyword>
<dbReference type="Gene3D" id="3.40.50.1820">
    <property type="entry name" value="alpha/beta hydrolase"/>
    <property type="match status" value="1"/>
</dbReference>
<dbReference type="InterPro" id="IPR029058">
    <property type="entry name" value="AB_hydrolase_fold"/>
</dbReference>
<dbReference type="GO" id="GO:0016298">
    <property type="term" value="F:lipase activity"/>
    <property type="evidence" value="ECO:0007669"/>
    <property type="project" value="TreeGrafter"/>
</dbReference>
<organism evidence="2 3">
    <name type="scientific">Rudaeicoccus suwonensis</name>
    <dbReference type="NCBI Taxonomy" id="657409"/>
    <lineage>
        <taxon>Bacteria</taxon>
        <taxon>Bacillati</taxon>
        <taxon>Actinomycetota</taxon>
        <taxon>Actinomycetes</taxon>
        <taxon>Micrococcales</taxon>
        <taxon>Dermacoccaceae</taxon>
        <taxon>Rudaeicoccus</taxon>
    </lineage>
</organism>
<feature type="chain" id="PRO_5021753497" evidence="1">
    <location>
        <begin position="32"/>
        <end position="309"/>
    </location>
</feature>
<dbReference type="Proteomes" id="UP000318297">
    <property type="component" value="Unassembled WGS sequence"/>
</dbReference>
<evidence type="ECO:0000313" key="2">
    <source>
        <dbReference type="EMBL" id="TWE09263.1"/>
    </source>
</evidence>
<dbReference type="EMBL" id="VIVQ01000003">
    <property type="protein sequence ID" value="TWE09263.1"/>
    <property type="molecule type" value="Genomic_DNA"/>
</dbReference>
<keyword evidence="3" id="KW-1185">Reference proteome</keyword>
<evidence type="ECO:0000313" key="3">
    <source>
        <dbReference type="Proteomes" id="UP000318297"/>
    </source>
</evidence>
<gene>
    <name evidence="2" type="ORF">BKA23_2963</name>
</gene>
<protein>
    <submittedName>
        <fullName evidence="2">Triacylglycerol esterase/lipase EstA (Alpha/beta hydrolase family)</fullName>
    </submittedName>
</protein>
<dbReference type="RefSeq" id="WP_145229790.1">
    <property type="nucleotide sequence ID" value="NZ_VIVQ01000003.1"/>
</dbReference>
<dbReference type="GO" id="GO:0016042">
    <property type="term" value="P:lipid catabolic process"/>
    <property type="evidence" value="ECO:0007669"/>
    <property type="project" value="InterPro"/>
</dbReference>
<feature type="signal peptide" evidence="1">
    <location>
        <begin position="1"/>
        <end position="31"/>
    </location>
</feature>
<dbReference type="OrthoDB" id="8871309at2"/>
<dbReference type="PANTHER" id="PTHR32015">
    <property type="entry name" value="FASTING INDUCED LIPASE"/>
    <property type="match status" value="1"/>
</dbReference>
<accession>A0A561E0Y4</accession>
<comment type="caution">
    <text evidence="2">The sequence shown here is derived from an EMBL/GenBank/DDBJ whole genome shotgun (WGS) entry which is preliminary data.</text>
</comment>
<keyword evidence="2" id="KW-0378">Hydrolase</keyword>
<name>A0A561E0Y4_9MICO</name>
<dbReference type="SUPFAM" id="SSF53474">
    <property type="entry name" value="alpha/beta-Hydrolases"/>
    <property type="match status" value="1"/>
</dbReference>
<reference evidence="2 3" key="1">
    <citation type="submission" date="2019-06" db="EMBL/GenBank/DDBJ databases">
        <title>Sequencing the genomes of 1000 actinobacteria strains.</title>
        <authorList>
            <person name="Klenk H.-P."/>
        </authorList>
    </citation>
    <scope>NUCLEOTIDE SEQUENCE [LARGE SCALE GENOMIC DNA]</scope>
    <source>
        <strain evidence="2 3">DSM 19560</strain>
    </source>
</reference>